<evidence type="ECO:0000313" key="3">
    <source>
        <dbReference type="Proteomes" id="UP000031192"/>
    </source>
</evidence>
<dbReference type="EMBL" id="AZNH01000045">
    <property type="protein sequence ID" value="KID84232.1"/>
    <property type="molecule type" value="Genomic_DNA"/>
</dbReference>
<gene>
    <name evidence="2" type="ORF">MGU_08535</name>
</gene>
<reference evidence="2 3" key="1">
    <citation type="journal article" date="2014" name="Proc. Natl. Acad. Sci. U.S.A.">
        <title>Trajectory and genomic determinants of fungal-pathogen speciation and host adaptation.</title>
        <authorList>
            <person name="Hu X."/>
            <person name="Xiao G."/>
            <person name="Zheng P."/>
            <person name="Shang Y."/>
            <person name="Su Y."/>
            <person name="Zhang X."/>
            <person name="Liu X."/>
            <person name="Zhan S."/>
            <person name="St Leger R.J."/>
            <person name="Wang C."/>
        </authorList>
    </citation>
    <scope>NUCLEOTIDE SEQUENCE [LARGE SCALE GENOMIC DNA]</scope>
    <source>
        <strain evidence="2 3">ARSEF 977</strain>
    </source>
</reference>
<feature type="region of interest" description="Disordered" evidence="1">
    <location>
        <begin position="108"/>
        <end position="190"/>
    </location>
</feature>
<evidence type="ECO:0000313" key="2">
    <source>
        <dbReference type="EMBL" id="KID84232.1"/>
    </source>
</evidence>
<evidence type="ECO:0000256" key="1">
    <source>
        <dbReference type="SAM" id="MobiDB-lite"/>
    </source>
</evidence>
<name>A0A0B4GX01_METGA</name>
<accession>A0A0B4GX01</accession>
<protein>
    <submittedName>
        <fullName evidence="2">Uncharacterized protein</fullName>
    </submittedName>
</protein>
<comment type="caution">
    <text evidence="2">The sequence shown here is derived from an EMBL/GenBank/DDBJ whole genome shotgun (WGS) entry which is preliminary data.</text>
</comment>
<keyword evidence="3" id="KW-1185">Reference proteome</keyword>
<feature type="compositionally biased region" description="Basic and acidic residues" evidence="1">
    <location>
        <begin position="175"/>
        <end position="190"/>
    </location>
</feature>
<dbReference type="HOGENOM" id="CLU_1299981_0_0_1"/>
<proteinExistence type="predicted"/>
<sequence>MEADAANVGESIADVAEQCIEALKKCQESPSLNEDDWAEETLTKFRFWTSTLSVFGDENVSLDAKLALQRDNKIVFVNLLKTLLNCIQECQKSAEEEIEHDGADIARSEEQQDCSPTDDADVKDPPARPFSPWSDDSNRSPTDDPDVTGPPARPFSPWSDDSDLSSSESGDEDDSKQASDHRMSPLDSAKSDLDGLLRHLNTLAQVWAKVLN</sequence>
<dbReference type="Proteomes" id="UP000031192">
    <property type="component" value="Unassembled WGS sequence"/>
</dbReference>
<dbReference type="AlphaFoldDB" id="A0A0B4GX01"/>
<organism evidence="2 3">
    <name type="scientific">Metarhizium guizhouense (strain ARSEF 977)</name>
    <dbReference type="NCBI Taxonomy" id="1276136"/>
    <lineage>
        <taxon>Eukaryota</taxon>
        <taxon>Fungi</taxon>
        <taxon>Dikarya</taxon>
        <taxon>Ascomycota</taxon>
        <taxon>Pezizomycotina</taxon>
        <taxon>Sordariomycetes</taxon>
        <taxon>Hypocreomycetidae</taxon>
        <taxon>Hypocreales</taxon>
        <taxon>Clavicipitaceae</taxon>
        <taxon>Metarhizium</taxon>
    </lineage>
</organism>